<dbReference type="Proteomes" id="UP001177260">
    <property type="component" value="Unassembled WGS sequence"/>
</dbReference>
<keyword evidence="2" id="KW-1185">Reference proteome</keyword>
<accession>A0ACC3B8R6</accession>
<name>A0ACC3B8R6_9EURO</name>
<reference evidence="1 2" key="1">
    <citation type="journal article" date="2023" name="ACS Omega">
        <title>Identification of the Neoaspergillic Acid Biosynthesis Gene Cluster by Establishing an In Vitro CRISPR-Ribonucleoprotein Genetic System in Aspergillus melleus.</title>
        <authorList>
            <person name="Yuan B."/>
            <person name="Grau M.F."/>
            <person name="Murata R.M."/>
            <person name="Torok T."/>
            <person name="Venkateswaran K."/>
            <person name="Stajich J.E."/>
            <person name="Wang C.C.C."/>
        </authorList>
    </citation>
    <scope>NUCLEOTIDE SEQUENCE [LARGE SCALE GENOMIC DNA]</scope>
    <source>
        <strain evidence="1 2">IMV 1140</strain>
    </source>
</reference>
<evidence type="ECO:0000313" key="1">
    <source>
        <dbReference type="EMBL" id="KAK1147010.1"/>
    </source>
</evidence>
<proteinExistence type="predicted"/>
<dbReference type="EMBL" id="JAOPJF010000014">
    <property type="protein sequence ID" value="KAK1147010.1"/>
    <property type="molecule type" value="Genomic_DNA"/>
</dbReference>
<organism evidence="1 2">
    <name type="scientific">Aspergillus melleus</name>
    <dbReference type="NCBI Taxonomy" id="138277"/>
    <lineage>
        <taxon>Eukaryota</taxon>
        <taxon>Fungi</taxon>
        <taxon>Dikarya</taxon>
        <taxon>Ascomycota</taxon>
        <taxon>Pezizomycotina</taxon>
        <taxon>Eurotiomycetes</taxon>
        <taxon>Eurotiomycetidae</taxon>
        <taxon>Eurotiales</taxon>
        <taxon>Aspergillaceae</taxon>
        <taxon>Aspergillus</taxon>
        <taxon>Aspergillus subgen. Circumdati</taxon>
    </lineage>
</organism>
<evidence type="ECO:0000313" key="2">
    <source>
        <dbReference type="Proteomes" id="UP001177260"/>
    </source>
</evidence>
<comment type="caution">
    <text evidence="1">The sequence shown here is derived from an EMBL/GenBank/DDBJ whole genome shotgun (WGS) entry which is preliminary data.</text>
</comment>
<gene>
    <name evidence="1" type="ORF">N8T08_002338</name>
</gene>
<sequence>MQFWQVSDDPTTSVGFFLGHTVSTFPVPLADDQDLTDYKAMFARSQDSGLVKRNGIVMRYVDYPPGCRSPIHRTVSLDYGFVLVGELDCLLDDGDVRTVRPGDVVVQRGAMHQWVNRSKTRWARMVYVLMDATAAEAGGVSMEEDLGGMKGVPESH</sequence>
<protein>
    <submittedName>
        <fullName evidence="1">Uncharacterized protein</fullName>
    </submittedName>
</protein>